<sequence>MNAYENNAFFWQKLDTLYLSSKLIIDRAKNTCHYKYSNLVYPVDYGYLVDTTGTDQAPVDVFKGSEKSNLVQGIVVSADILKKDCDVKLLVGCSEEEEHEILVFLNQTEFQKSILLHRGDEVPEWASND</sequence>
<dbReference type="InterPro" id="IPR036649">
    <property type="entry name" value="Pyrophosphatase_sf"/>
</dbReference>
<evidence type="ECO:0000256" key="4">
    <source>
        <dbReference type="ARBA" id="ARBA00022801"/>
    </source>
</evidence>
<gene>
    <name evidence="7" type="ORF">DES51_10977</name>
    <name evidence="6" type="ORF">MQE39_10950</name>
</gene>
<evidence type="ECO:0000256" key="1">
    <source>
        <dbReference type="ARBA" id="ARBA00001946"/>
    </source>
</evidence>
<proteinExistence type="predicted"/>
<dbReference type="OrthoDB" id="9798247at2"/>
<evidence type="ECO:0000313" key="8">
    <source>
        <dbReference type="Proteomes" id="UP000247612"/>
    </source>
</evidence>
<keyword evidence="3" id="KW-0479">Metal-binding</keyword>
<evidence type="ECO:0000256" key="3">
    <source>
        <dbReference type="ARBA" id="ARBA00022723"/>
    </source>
</evidence>
<dbReference type="Proteomes" id="UP001276902">
    <property type="component" value="Unassembled WGS sequence"/>
</dbReference>
<dbReference type="GeneID" id="94442078"/>
<evidence type="ECO:0000313" key="6">
    <source>
        <dbReference type="EMBL" id="MDY5168632.1"/>
    </source>
</evidence>
<evidence type="ECO:0000256" key="5">
    <source>
        <dbReference type="ARBA" id="ARBA00022842"/>
    </source>
</evidence>
<keyword evidence="5" id="KW-0460">Magnesium</keyword>
<protein>
    <recommendedName>
        <fullName evidence="2">inorganic diphosphatase</fullName>
        <ecNumber evidence="2">3.6.1.1</ecNumber>
    </recommendedName>
</protein>
<evidence type="ECO:0000256" key="2">
    <source>
        <dbReference type="ARBA" id="ARBA00012146"/>
    </source>
</evidence>
<dbReference type="RefSeq" id="WP_022939022.1">
    <property type="nucleotide sequence ID" value="NZ_BAABZA010000003.1"/>
</dbReference>
<dbReference type="STRING" id="1034346.GCA_000313565_02738"/>
<dbReference type="AlphaFoldDB" id="A0A2V2F4H4"/>
<dbReference type="GO" id="GO:0000287">
    <property type="term" value="F:magnesium ion binding"/>
    <property type="evidence" value="ECO:0007669"/>
    <property type="project" value="InterPro"/>
</dbReference>
<dbReference type="EMBL" id="JALDAW010000016">
    <property type="protein sequence ID" value="MDY5168632.1"/>
    <property type="molecule type" value="Genomic_DNA"/>
</dbReference>
<dbReference type="Proteomes" id="UP000247612">
    <property type="component" value="Unassembled WGS sequence"/>
</dbReference>
<reference evidence="6" key="2">
    <citation type="submission" date="2022-03" db="EMBL/GenBank/DDBJ databases">
        <title>First case of bacteraemia caused by Dielma fastidiosa in a patient hospitalised with diverticulitis.</title>
        <authorList>
            <person name="Forman-Ankjaer B."/>
            <person name="Hvid-Jensen F."/>
            <person name="Kobel C.M."/>
            <person name="Greve T."/>
        </authorList>
    </citation>
    <scope>NUCLEOTIDE SEQUENCE</scope>
    <source>
        <strain evidence="6">AUH_DF_2021</strain>
    </source>
</reference>
<keyword evidence="4" id="KW-0378">Hydrolase</keyword>
<dbReference type="EC" id="3.6.1.1" evidence="2"/>
<dbReference type="GO" id="GO:0006796">
    <property type="term" value="P:phosphate-containing compound metabolic process"/>
    <property type="evidence" value="ECO:0007669"/>
    <property type="project" value="InterPro"/>
</dbReference>
<dbReference type="InterPro" id="IPR008162">
    <property type="entry name" value="Pyrophosphatase"/>
</dbReference>
<dbReference type="Gene3D" id="3.90.80.10">
    <property type="entry name" value="Inorganic pyrophosphatase"/>
    <property type="match status" value="1"/>
</dbReference>
<keyword evidence="8" id="KW-1185">Reference proteome</keyword>
<dbReference type="EMBL" id="QJKH01000009">
    <property type="protein sequence ID" value="PXX77825.1"/>
    <property type="molecule type" value="Genomic_DNA"/>
</dbReference>
<dbReference type="GO" id="GO:0004427">
    <property type="term" value="F:inorganic diphosphate phosphatase activity"/>
    <property type="evidence" value="ECO:0007669"/>
    <property type="project" value="UniProtKB-EC"/>
</dbReference>
<reference evidence="7 8" key="1">
    <citation type="submission" date="2018-05" db="EMBL/GenBank/DDBJ databases">
        <title>Genomic Encyclopedia of Type Strains, Phase IV (KMG-IV): sequencing the most valuable type-strain genomes for metagenomic binning, comparative biology and taxonomic classification.</title>
        <authorList>
            <person name="Goeker M."/>
        </authorList>
    </citation>
    <scope>NUCLEOTIDE SEQUENCE [LARGE SCALE GENOMIC DNA]</scope>
    <source>
        <strain evidence="7 8">JC118</strain>
    </source>
</reference>
<comment type="cofactor">
    <cofactor evidence="1">
        <name>Mg(2+)</name>
        <dbReference type="ChEBI" id="CHEBI:18420"/>
    </cofactor>
</comment>
<organism evidence="7 8">
    <name type="scientific">Dielma fastidiosa</name>
    <dbReference type="NCBI Taxonomy" id="1034346"/>
    <lineage>
        <taxon>Bacteria</taxon>
        <taxon>Bacillati</taxon>
        <taxon>Bacillota</taxon>
        <taxon>Erysipelotrichia</taxon>
        <taxon>Erysipelotrichales</taxon>
        <taxon>Erysipelotrichaceae</taxon>
        <taxon>Dielma</taxon>
    </lineage>
</organism>
<evidence type="ECO:0000313" key="7">
    <source>
        <dbReference type="EMBL" id="PXX77825.1"/>
    </source>
</evidence>
<dbReference type="SUPFAM" id="SSF50324">
    <property type="entry name" value="Inorganic pyrophosphatase"/>
    <property type="match status" value="1"/>
</dbReference>
<dbReference type="GO" id="GO:0005737">
    <property type="term" value="C:cytoplasm"/>
    <property type="evidence" value="ECO:0007669"/>
    <property type="project" value="InterPro"/>
</dbReference>
<name>A0A2V2F4H4_9FIRM</name>
<accession>A0A2V2F4H4</accession>
<comment type="caution">
    <text evidence="7">The sequence shown here is derived from an EMBL/GenBank/DDBJ whole genome shotgun (WGS) entry which is preliminary data.</text>
</comment>
<dbReference type="Pfam" id="PF00719">
    <property type="entry name" value="Pyrophosphatase"/>
    <property type="match status" value="1"/>
</dbReference>